<comment type="catalytic activity">
    <reaction evidence="7">
        <text>D-tagatofuranose 6-phosphate + ATP = D-tagatofuranose 1,6-bisphosphate + ADP + H(+)</text>
        <dbReference type="Rhea" id="RHEA:12420"/>
        <dbReference type="ChEBI" id="CHEBI:15378"/>
        <dbReference type="ChEBI" id="CHEBI:30616"/>
        <dbReference type="ChEBI" id="CHEBI:58694"/>
        <dbReference type="ChEBI" id="CHEBI:58695"/>
        <dbReference type="ChEBI" id="CHEBI:456216"/>
        <dbReference type="EC" id="2.7.1.144"/>
    </reaction>
</comment>
<reference evidence="10" key="2">
    <citation type="journal article" date="2021" name="PeerJ">
        <title>Extensive microbial diversity within the chicken gut microbiome revealed by metagenomics and culture.</title>
        <authorList>
            <person name="Gilroy R."/>
            <person name="Ravi A."/>
            <person name="Getino M."/>
            <person name="Pursley I."/>
            <person name="Horton D.L."/>
            <person name="Alikhan N.F."/>
            <person name="Baker D."/>
            <person name="Gharbi K."/>
            <person name="Hall N."/>
            <person name="Watson M."/>
            <person name="Adriaenssens E.M."/>
            <person name="Foster-Nyarko E."/>
            <person name="Jarju S."/>
            <person name="Secka A."/>
            <person name="Antonio M."/>
            <person name="Oren A."/>
            <person name="Chaudhuri R.R."/>
            <person name="La Ragione R."/>
            <person name="Hildebrand F."/>
            <person name="Pallen M.J."/>
        </authorList>
    </citation>
    <scope>NUCLEOTIDE SEQUENCE</scope>
    <source>
        <strain evidence="10">CHK195-12923</strain>
    </source>
</reference>
<dbReference type="InterPro" id="IPR029056">
    <property type="entry name" value="Ribokinase-like"/>
</dbReference>
<comment type="catalytic activity">
    <reaction evidence="6 8">
        <text>beta-D-fructose 1-phosphate + ATP = beta-D-fructose 1,6-bisphosphate + ADP + H(+)</text>
        <dbReference type="Rhea" id="RHEA:14213"/>
        <dbReference type="ChEBI" id="CHEBI:15378"/>
        <dbReference type="ChEBI" id="CHEBI:30616"/>
        <dbReference type="ChEBI" id="CHEBI:32966"/>
        <dbReference type="ChEBI" id="CHEBI:138881"/>
        <dbReference type="ChEBI" id="CHEBI:456216"/>
        <dbReference type="EC" id="2.7.1.56"/>
    </reaction>
</comment>
<comment type="function">
    <text evidence="8">Catalyzes the ATP-dependent phosphorylation of fructose-l-phosphate to fructose-l,6-bisphosphate.</text>
</comment>
<keyword evidence="4 8" id="KW-0418">Kinase</keyword>
<evidence type="ECO:0000259" key="9">
    <source>
        <dbReference type="Pfam" id="PF00294"/>
    </source>
</evidence>
<evidence type="ECO:0000256" key="6">
    <source>
        <dbReference type="ARBA" id="ARBA00047745"/>
    </source>
</evidence>
<protein>
    <recommendedName>
        <fullName evidence="7">Tagatose-6-phosphate kinase</fullName>
        <ecNumber evidence="7">2.7.1.144</ecNumber>
    </recommendedName>
</protein>
<dbReference type="AlphaFoldDB" id="A0A9D1MKZ7"/>
<dbReference type="GO" id="GO:0005524">
    <property type="term" value="F:ATP binding"/>
    <property type="evidence" value="ECO:0007669"/>
    <property type="project" value="UniProtKB-UniRule"/>
</dbReference>
<dbReference type="NCBIfam" id="TIGR03168">
    <property type="entry name" value="1-PFK"/>
    <property type="match status" value="1"/>
</dbReference>
<dbReference type="CDD" id="cd01164">
    <property type="entry name" value="FruK_PfkB_like"/>
    <property type="match status" value="1"/>
</dbReference>
<reference evidence="10" key="1">
    <citation type="submission" date="2020-10" db="EMBL/GenBank/DDBJ databases">
        <authorList>
            <person name="Gilroy R."/>
        </authorList>
    </citation>
    <scope>NUCLEOTIDE SEQUENCE</scope>
    <source>
        <strain evidence="10">CHK195-12923</strain>
    </source>
</reference>
<evidence type="ECO:0000313" key="11">
    <source>
        <dbReference type="Proteomes" id="UP000824110"/>
    </source>
</evidence>
<accession>A0A9D1MKZ7</accession>
<dbReference type="EC" id="2.7.1.144" evidence="7"/>
<dbReference type="PROSITE" id="PS00584">
    <property type="entry name" value="PFKB_KINASES_2"/>
    <property type="match status" value="1"/>
</dbReference>
<gene>
    <name evidence="10" type="primary">pfkB</name>
    <name evidence="10" type="ORF">IAB69_05145</name>
</gene>
<dbReference type="GO" id="GO:0009024">
    <property type="term" value="F:tagatose-6-phosphate kinase activity"/>
    <property type="evidence" value="ECO:0007669"/>
    <property type="project" value="UniProtKB-EC"/>
</dbReference>
<dbReference type="InterPro" id="IPR011611">
    <property type="entry name" value="PfkB_dom"/>
</dbReference>
<dbReference type="GO" id="GO:0044281">
    <property type="term" value="P:small molecule metabolic process"/>
    <property type="evidence" value="ECO:0007669"/>
    <property type="project" value="UniProtKB-ARBA"/>
</dbReference>
<evidence type="ECO:0000256" key="7">
    <source>
        <dbReference type="PIRNR" id="PIRNR000535"/>
    </source>
</evidence>
<feature type="domain" description="Carbohydrate kinase PfkB" evidence="9">
    <location>
        <begin position="26"/>
        <end position="284"/>
    </location>
</feature>
<name>A0A9D1MKZ7_9FIRM</name>
<evidence type="ECO:0000256" key="5">
    <source>
        <dbReference type="ARBA" id="ARBA00022840"/>
    </source>
</evidence>
<dbReference type="PANTHER" id="PTHR46566:SF1">
    <property type="entry name" value="1-PHOSPHOFRUCTOKINASE"/>
    <property type="match status" value="1"/>
</dbReference>
<dbReference type="GO" id="GO:0008662">
    <property type="term" value="F:1-phosphofructokinase activity"/>
    <property type="evidence" value="ECO:0007669"/>
    <property type="project" value="UniProtKB-UniRule"/>
</dbReference>
<organism evidence="10 11">
    <name type="scientific">Candidatus Coproplasma excrementigallinarum</name>
    <dbReference type="NCBI Taxonomy" id="2840747"/>
    <lineage>
        <taxon>Bacteria</taxon>
        <taxon>Bacillati</taxon>
        <taxon>Bacillota</taxon>
        <taxon>Clostridia</taxon>
        <taxon>Eubacteriales</taxon>
        <taxon>Candidatus Coproplasma</taxon>
    </lineage>
</organism>
<evidence type="ECO:0000256" key="2">
    <source>
        <dbReference type="ARBA" id="ARBA00022679"/>
    </source>
</evidence>
<dbReference type="PANTHER" id="PTHR46566">
    <property type="entry name" value="1-PHOSPHOFRUCTOKINASE-RELATED"/>
    <property type="match status" value="1"/>
</dbReference>
<evidence type="ECO:0000256" key="1">
    <source>
        <dbReference type="ARBA" id="ARBA00005380"/>
    </source>
</evidence>
<dbReference type="GO" id="GO:0016052">
    <property type="term" value="P:carbohydrate catabolic process"/>
    <property type="evidence" value="ECO:0007669"/>
    <property type="project" value="UniProtKB-ARBA"/>
</dbReference>
<keyword evidence="3 7" id="KW-0547">Nucleotide-binding</keyword>
<proteinExistence type="inferred from homology"/>
<dbReference type="GO" id="GO:0005829">
    <property type="term" value="C:cytosol"/>
    <property type="evidence" value="ECO:0007669"/>
    <property type="project" value="TreeGrafter"/>
</dbReference>
<dbReference type="NCBIfam" id="TIGR03828">
    <property type="entry name" value="pfkB"/>
    <property type="match status" value="1"/>
</dbReference>
<dbReference type="FunFam" id="3.40.1190.20:FF:000001">
    <property type="entry name" value="Phosphofructokinase"/>
    <property type="match status" value="1"/>
</dbReference>
<comment type="similarity">
    <text evidence="7">Belongs to the carbohydrate kinase PfkB family. LacC subfamily.</text>
</comment>
<dbReference type="InterPro" id="IPR022463">
    <property type="entry name" value="1-PFruKinase"/>
</dbReference>
<dbReference type="GO" id="GO:0005988">
    <property type="term" value="P:lactose metabolic process"/>
    <property type="evidence" value="ECO:0007669"/>
    <property type="project" value="UniProtKB-KW"/>
</dbReference>
<comment type="similarity">
    <text evidence="1">Belongs to the carbohydrate kinase pfkB family.</text>
</comment>
<sequence length="303" mass="32970">MIYTVTFNPSLDYYVKVNNLKSGIVNRTVNEYITVGGKGINVSLALKELGNPTYAFGFVGGFTGKAIDERVTANGLAHEFLEVGGQCRINVKIKSITETDINGTGAIVTENDVKRLTARLNELLKPDDWLIICGSVPPSLDDKTYENLLGQIKQVKNINIVVDACGGLLTNTLKYKPFLIKPNIFELSEIFGLKTLPDTKQIAACARKLQKLGARNVICSMGSDGAVMVSETDQSMYVRAVRGQLVNSVGAGDSMIAGFIHEYLSSKNYFSALNFATAAGSACAFTQHLATREQIEYIESMML</sequence>
<keyword evidence="2 7" id="KW-0808">Transferase</keyword>
<evidence type="ECO:0000256" key="3">
    <source>
        <dbReference type="ARBA" id="ARBA00022741"/>
    </source>
</evidence>
<dbReference type="PIRSF" id="PIRSF000535">
    <property type="entry name" value="1PFK/6PFK/LacC"/>
    <property type="match status" value="1"/>
</dbReference>
<evidence type="ECO:0000256" key="8">
    <source>
        <dbReference type="RuleBase" id="RU369061"/>
    </source>
</evidence>
<dbReference type="InterPro" id="IPR017583">
    <property type="entry name" value="Tagatose/fructose_Pkinase"/>
</dbReference>
<dbReference type="InterPro" id="IPR002173">
    <property type="entry name" value="Carboh/pur_kinase_PfkB_CS"/>
</dbReference>
<dbReference type="Proteomes" id="UP000824110">
    <property type="component" value="Unassembled WGS sequence"/>
</dbReference>
<comment type="caution">
    <text evidence="10">The sequence shown here is derived from an EMBL/GenBank/DDBJ whole genome shotgun (WGS) entry which is preliminary data.</text>
</comment>
<dbReference type="Pfam" id="PF00294">
    <property type="entry name" value="PfkB"/>
    <property type="match status" value="1"/>
</dbReference>
<dbReference type="EMBL" id="DVNE01000050">
    <property type="protein sequence ID" value="HIU62013.1"/>
    <property type="molecule type" value="Genomic_DNA"/>
</dbReference>
<evidence type="ECO:0000256" key="4">
    <source>
        <dbReference type="ARBA" id="ARBA00022777"/>
    </source>
</evidence>
<keyword evidence="5 7" id="KW-0067">ATP-binding</keyword>
<dbReference type="PROSITE" id="PS00583">
    <property type="entry name" value="PFKB_KINASES_1"/>
    <property type="match status" value="1"/>
</dbReference>
<comment type="pathway">
    <text evidence="7">Carbohydrate metabolism; D-tagatose 6-phosphate degradation; D-glyceraldehyde 3-phosphate and glycerone phosphate from D-tagatose 6-phosphate: step 1/2.</text>
</comment>
<evidence type="ECO:0000313" key="10">
    <source>
        <dbReference type="EMBL" id="HIU62013.1"/>
    </source>
</evidence>
<keyword evidence="7" id="KW-0423">Lactose metabolism</keyword>
<dbReference type="Gene3D" id="3.40.1190.20">
    <property type="match status" value="1"/>
</dbReference>
<dbReference type="SUPFAM" id="SSF53613">
    <property type="entry name" value="Ribokinase-like"/>
    <property type="match status" value="1"/>
</dbReference>